<evidence type="ECO:0000256" key="4">
    <source>
        <dbReference type="ARBA" id="ARBA00019335"/>
    </source>
</evidence>
<proteinExistence type="inferred from homology"/>
<keyword evidence="13 15" id="KW-0456">Lyase</keyword>
<dbReference type="PANTHER" id="PTHR10977">
    <property type="entry name" value="DIPHOSPHOMEVALONATE DECARBOXYLASE"/>
    <property type="match status" value="1"/>
</dbReference>
<keyword evidence="8 16" id="KW-0752">Steroid biosynthesis</keyword>
<dbReference type="NCBIfam" id="TIGR01240">
    <property type="entry name" value="mevDPdecarb"/>
    <property type="match status" value="1"/>
</dbReference>
<evidence type="ECO:0000256" key="2">
    <source>
        <dbReference type="ARBA" id="ARBA00008831"/>
    </source>
</evidence>
<dbReference type="EC" id="4.1.1.33" evidence="3 15"/>
<reference evidence="19 20" key="1">
    <citation type="submission" date="2022-05" db="EMBL/GenBank/DDBJ databases">
        <authorList>
            <consortium name="Genoscope - CEA"/>
            <person name="William W."/>
        </authorList>
    </citation>
    <scope>NUCLEOTIDE SEQUENCE [LARGE SCALE GENOMIC DNA]</scope>
</reference>
<keyword evidence="16" id="KW-0152">Cholesterol biosynthesis</keyword>
<sequence length="445" mass="49701">MRSRTRQIGLQARNFRSIVLHKVVTFTSWVVPRAYPFTFKMAEKVTPQRCKGDCVHMVTCQSPVNIAVIKYWGKRDEELILPLNSSLSATLNKDELHAITTVAASHKFSEDCLWLNGRKQEIAEMPRIQNCLLKIRELCKSDHLNSRWSELKDCHVHICSENNFPTAAGLASSAAGYSCLVFALSKLFQVSGELSGIARQGSGSACRSMYGGFVAWEKGEKKDGSDSIAKQIASEEHWPGLRVLILVVNDNKKGTSSTEGMRRSVETSDLLKLRAESCVPQRMEVIKKAILERDFRTFAETTMKESNQLHAVCQDTYPPISPPYMNHTSHKVVQMVTGYNNLYGEPKVAYTFDAGPNACLFLMEKEVPEVLAMIQLFFPPDTYRGFIRGIEIHAQTSLPKDLLESVNVEPTQGAIKYIISTKVGSGPCELAQEYSLLNDNGLPKS</sequence>
<dbReference type="PIRSF" id="PIRSF015950">
    <property type="entry name" value="Mev_P_decrbx"/>
    <property type="match status" value="1"/>
</dbReference>
<evidence type="ECO:0000256" key="14">
    <source>
        <dbReference type="ARBA" id="ARBA00048154"/>
    </source>
</evidence>
<dbReference type="Gene3D" id="3.30.70.890">
    <property type="entry name" value="GHMP kinase, C-terminal domain"/>
    <property type="match status" value="1"/>
</dbReference>
<comment type="pathway">
    <text evidence="16">Steroid biosynthesis; cholesterol biosynthesis.</text>
</comment>
<keyword evidence="9 16" id="KW-0756">Sterol biosynthesis</keyword>
<keyword evidence="5 16" id="KW-0444">Lipid biosynthesis</keyword>
<comment type="caution">
    <text evidence="19">The sequence shown here is derived from an EMBL/GenBank/DDBJ whole genome shotgun (WGS) entry which is preliminary data.</text>
</comment>
<name>A0ABN8QPR9_9CNID</name>
<dbReference type="InterPro" id="IPR036554">
    <property type="entry name" value="GHMP_kinase_C_sf"/>
</dbReference>
<keyword evidence="11 16" id="KW-1207">Sterol metabolism</keyword>
<comment type="catalytic activity">
    <reaction evidence="14 15 16">
        <text>(R)-5-diphosphomevalonate + ATP = isopentenyl diphosphate + ADP + phosphate + CO2</text>
        <dbReference type="Rhea" id="RHEA:23732"/>
        <dbReference type="ChEBI" id="CHEBI:16526"/>
        <dbReference type="ChEBI" id="CHEBI:30616"/>
        <dbReference type="ChEBI" id="CHEBI:43474"/>
        <dbReference type="ChEBI" id="CHEBI:57557"/>
        <dbReference type="ChEBI" id="CHEBI:128769"/>
        <dbReference type="ChEBI" id="CHEBI:456216"/>
        <dbReference type="EC" id="4.1.1.33"/>
    </reaction>
</comment>
<dbReference type="PANTHER" id="PTHR10977:SF3">
    <property type="entry name" value="DIPHOSPHOMEVALONATE DECARBOXYLASE"/>
    <property type="match status" value="1"/>
</dbReference>
<dbReference type="SUPFAM" id="SSF55060">
    <property type="entry name" value="GHMP Kinase, C-terminal domain"/>
    <property type="match status" value="1"/>
</dbReference>
<evidence type="ECO:0000256" key="7">
    <source>
        <dbReference type="ARBA" id="ARBA00022840"/>
    </source>
</evidence>
<dbReference type="InterPro" id="IPR014721">
    <property type="entry name" value="Ribsml_uS5_D2-typ_fold_subgr"/>
</dbReference>
<comment type="similarity">
    <text evidence="2 15 16">Belongs to the diphosphomevalonate decarboxylase family.</text>
</comment>
<dbReference type="InterPro" id="IPR053859">
    <property type="entry name" value="MVD-like_N"/>
</dbReference>
<dbReference type="InterPro" id="IPR029765">
    <property type="entry name" value="Mev_diP_decarb"/>
</dbReference>
<keyword evidence="12 16" id="KW-0753">Steroid metabolism</keyword>
<evidence type="ECO:0000259" key="17">
    <source>
        <dbReference type="Pfam" id="PF18376"/>
    </source>
</evidence>
<evidence type="ECO:0000256" key="12">
    <source>
        <dbReference type="ARBA" id="ARBA00023221"/>
    </source>
</evidence>
<dbReference type="InterPro" id="IPR041431">
    <property type="entry name" value="Mvd1_C"/>
</dbReference>
<keyword evidence="6 15" id="KW-0547">Nucleotide-binding</keyword>
<evidence type="ECO:0000256" key="15">
    <source>
        <dbReference type="PIRNR" id="PIRNR015950"/>
    </source>
</evidence>
<dbReference type="Proteomes" id="UP001159405">
    <property type="component" value="Unassembled WGS sequence"/>
</dbReference>
<evidence type="ECO:0000256" key="13">
    <source>
        <dbReference type="ARBA" id="ARBA00023239"/>
    </source>
</evidence>
<feature type="domain" description="Mvd1 C-terminal" evidence="17">
    <location>
        <begin position="243"/>
        <end position="428"/>
    </location>
</feature>
<evidence type="ECO:0000256" key="6">
    <source>
        <dbReference type="ARBA" id="ARBA00022741"/>
    </source>
</evidence>
<dbReference type="SUPFAM" id="SSF54211">
    <property type="entry name" value="Ribosomal protein S5 domain 2-like"/>
    <property type="match status" value="1"/>
</dbReference>
<accession>A0ABN8QPR9</accession>
<evidence type="ECO:0000256" key="8">
    <source>
        <dbReference type="ARBA" id="ARBA00022955"/>
    </source>
</evidence>
<evidence type="ECO:0000256" key="16">
    <source>
        <dbReference type="RuleBase" id="RU363086"/>
    </source>
</evidence>
<keyword evidence="7 15" id="KW-0067">ATP-binding</keyword>
<evidence type="ECO:0000259" key="18">
    <source>
        <dbReference type="Pfam" id="PF22700"/>
    </source>
</evidence>
<dbReference type="Pfam" id="PF22700">
    <property type="entry name" value="MVD-like_N"/>
    <property type="match status" value="1"/>
</dbReference>
<dbReference type="InterPro" id="IPR020568">
    <property type="entry name" value="Ribosomal_Su5_D2-typ_SF"/>
</dbReference>
<organism evidence="19 20">
    <name type="scientific">Porites lobata</name>
    <dbReference type="NCBI Taxonomy" id="104759"/>
    <lineage>
        <taxon>Eukaryota</taxon>
        <taxon>Metazoa</taxon>
        <taxon>Cnidaria</taxon>
        <taxon>Anthozoa</taxon>
        <taxon>Hexacorallia</taxon>
        <taxon>Scleractinia</taxon>
        <taxon>Fungiina</taxon>
        <taxon>Poritidae</taxon>
        <taxon>Porites</taxon>
    </lineage>
</organism>
<dbReference type="Pfam" id="PF18376">
    <property type="entry name" value="MDD_C"/>
    <property type="match status" value="1"/>
</dbReference>
<protein>
    <recommendedName>
        <fullName evidence="4 15">Diphosphomevalonate decarboxylase</fullName>
        <ecNumber evidence="3 15">4.1.1.33</ecNumber>
    </recommendedName>
</protein>
<gene>
    <name evidence="19" type="ORF">PLOB_00008923</name>
</gene>
<dbReference type="Gene3D" id="3.30.230.10">
    <property type="match status" value="1"/>
</dbReference>
<evidence type="ECO:0000313" key="20">
    <source>
        <dbReference type="Proteomes" id="UP001159405"/>
    </source>
</evidence>
<dbReference type="InterPro" id="IPR005935">
    <property type="entry name" value="Mev_decarb"/>
</dbReference>
<dbReference type="EMBL" id="CALNXK010000142">
    <property type="protein sequence ID" value="CAH3167877.1"/>
    <property type="molecule type" value="Genomic_DNA"/>
</dbReference>
<feature type="domain" description="Diphosphomevalonate decarboxylase-like N-terminal" evidence="18">
    <location>
        <begin position="63"/>
        <end position="229"/>
    </location>
</feature>
<evidence type="ECO:0000313" key="19">
    <source>
        <dbReference type="EMBL" id="CAH3167877.1"/>
    </source>
</evidence>
<evidence type="ECO:0000256" key="11">
    <source>
        <dbReference type="ARBA" id="ARBA00023166"/>
    </source>
</evidence>
<evidence type="ECO:0000256" key="3">
    <source>
        <dbReference type="ARBA" id="ARBA00012296"/>
    </source>
</evidence>
<evidence type="ECO:0000256" key="5">
    <source>
        <dbReference type="ARBA" id="ARBA00022516"/>
    </source>
</evidence>
<keyword evidence="16" id="KW-0153">Cholesterol metabolism</keyword>
<evidence type="ECO:0000256" key="10">
    <source>
        <dbReference type="ARBA" id="ARBA00023098"/>
    </source>
</evidence>
<keyword evidence="20" id="KW-1185">Reference proteome</keyword>
<evidence type="ECO:0000256" key="1">
    <source>
        <dbReference type="ARBA" id="ARBA00003812"/>
    </source>
</evidence>
<keyword evidence="10 15" id="KW-0443">Lipid metabolism</keyword>
<evidence type="ECO:0000256" key="9">
    <source>
        <dbReference type="ARBA" id="ARBA00023011"/>
    </source>
</evidence>
<comment type="function">
    <text evidence="1 16">Catalyzes the ATP dependent decarboxylation of (R)-5-diphosphomevalonate to form isopentenyl diphosphate (IPP). Functions in the mevalonate (MVA) pathway leading to isopentenyl diphosphate (IPP), a key precursor for the biosynthesis of isoprenoids and sterol synthesis.</text>
</comment>